<evidence type="ECO:0000256" key="1">
    <source>
        <dbReference type="ARBA" id="ARBA00022553"/>
    </source>
</evidence>
<protein>
    <submittedName>
        <fullName evidence="4">DNA-binding response regulator</fullName>
    </submittedName>
</protein>
<keyword evidence="1 2" id="KW-0597">Phosphoprotein</keyword>
<dbReference type="InterPro" id="IPR050595">
    <property type="entry name" value="Bact_response_regulator"/>
</dbReference>
<keyword evidence="5" id="KW-1185">Reference proteome</keyword>
<accession>A0A3P1BCN5</accession>
<dbReference type="Gene3D" id="2.40.50.1020">
    <property type="entry name" value="LytTr DNA-binding domain"/>
    <property type="match status" value="1"/>
</dbReference>
<feature type="domain" description="Response regulatory" evidence="3">
    <location>
        <begin position="5"/>
        <end position="120"/>
    </location>
</feature>
<gene>
    <name evidence="4" type="ORF">EHT25_26905</name>
</gene>
<organism evidence="4 5">
    <name type="scientific">Larkinella rosea</name>
    <dbReference type="NCBI Taxonomy" id="2025312"/>
    <lineage>
        <taxon>Bacteria</taxon>
        <taxon>Pseudomonadati</taxon>
        <taxon>Bacteroidota</taxon>
        <taxon>Cytophagia</taxon>
        <taxon>Cytophagales</taxon>
        <taxon>Spirosomataceae</taxon>
        <taxon>Larkinella</taxon>
    </lineage>
</organism>
<dbReference type="Proteomes" id="UP000271925">
    <property type="component" value="Unassembled WGS sequence"/>
</dbReference>
<dbReference type="Pfam" id="PF00072">
    <property type="entry name" value="Response_reg"/>
    <property type="match status" value="1"/>
</dbReference>
<dbReference type="PANTHER" id="PTHR44591:SF3">
    <property type="entry name" value="RESPONSE REGULATORY DOMAIN-CONTAINING PROTEIN"/>
    <property type="match status" value="1"/>
</dbReference>
<reference evidence="4 5" key="1">
    <citation type="submission" date="2018-11" db="EMBL/GenBank/DDBJ databases">
        <authorList>
            <person name="Zhou Z."/>
            <person name="Wang G."/>
        </authorList>
    </citation>
    <scope>NUCLEOTIDE SEQUENCE [LARGE SCALE GENOMIC DNA]</scope>
    <source>
        <strain evidence="4 5">KCTC52004</strain>
    </source>
</reference>
<dbReference type="CDD" id="cd17534">
    <property type="entry name" value="REC_DC-like"/>
    <property type="match status" value="1"/>
</dbReference>
<dbReference type="OrthoDB" id="1646880at2"/>
<dbReference type="Pfam" id="PF04397">
    <property type="entry name" value="LytTR"/>
    <property type="match status" value="1"/>
</dbReference>
<feature type="modified residue" description="4-aspartylphosphate" evidence="2">
    <location>
        <position position="55"/>
    </location>
</feature>
<evidence type="ECO:0000259" key="3">
    <source>
        <dbReference type="PROSITE" id="PS50110"/>
    </source>
</evidence>
<dbReference type="InterPro" id="IPR011006">
    <property type="entry name" value="CheY-like_superfamily"/>
</dbReference>
<dbReference type="InterPro" id="IPR007492">
    <property type="entry name" value="LytTR_DNA-bd_dom"/>
</dbReference>
<dbReference type="EMBL" id="RQJO01000015">
    <property type="protein sequence ID" value="RRA98635.1"/>
    <property type="molecule type" value="Genomic_DNA"/>
</dbReference>
<dbReference type="SUPFAM" id="SSF52172">
    <property type="entry name" value="CheY-like"/>
    <property type="match status" value="1"/>
</dbReference>
<dbReference type="InterPro" id="IPR001789">
    <property type="entry name" value="Sig_transdc_resp-reg_receiver"/>
</dbReference>
<evidence type="ECO:0000313" key="4">
    <source>
        <dbReference type="EMBL" id="RRA98635.1"/>
    </source>
</evidence>
<dbReference type="GO" id="GO:0003677">
    <property type="term" value="F:DNA binding"/>
    <property type="evidence" value="ECO:0007669"/>
    <property type="project" value="UniProtKB-KW"/>
</dbReference>
<dbReference type="RefSeq" id="WP_124878474.1">
    <property type="nucleotide sequence ID" value="NZ_RQJO01000015.1"/>
</dbReference>
<dbReference type="GO" id="GO:0000160">
    <property type="term" value="P:phosphorelay signal transduction system"/>
    <property type="evidence" value="ECO:0007669"/>
    <property type="project" value="InterPro"/>
</dbReference>
<keyword evidence="4" id="KW-0238">DNA-binding</keyword>
<dbReference type="PANTHER" id="PTHR44591">
    <property type="entry name" value="STRESS RESPONSE REGULATOR PROTEIN 1"/>
    <property type="match status" value="1"/>
</dbReference>
<sequence length="253" mass="28923">MEPHRILIVEDQLLTAHVLKEHLLKQGYNVCGIASNYGEAMKLLISEDPDLALIDIILEGPLDGIATALALLRQKDIPVIYLTSNSEEETFKRAKITNPASFLYKPYRESELINQVELAIHNFYSTSATDNSGIDDRLFIPFDKSHVRIDKSDIIYIEAQRNYSTLYLTSDGYQRVYGDKRKHLPLVVTFNLGYLSNSLSANFYRLSNSILINLAHINRIDNEVIYLGIYQVPMPDGKYKKLLEQVNTIKNRQ</sequence>
<dbReference type="SMART" id="SM00850">
    <property type="entry name" value="LytTR"/>
    <property type="match status" value="1"/>
</dbReference>
<proteinExistence type="predicted"/>
<name>A0A3P1BCN5_9BACT</name>
<dbReference type="PROSITE" id="PS50110">
    <property type="entry name" value="RESPONSE_REGULATORY"/>
    <property type="match status" value="1"/>
</dbReference>
<dbReference type="AlphaFoldDB" id="A0A3P1BCN5"/>
<evidence type="ECO:0000256" key="2">
    <source>
        <dbReference type="PROSITE-ProRule" id="PRU00169"/>
    </source>
</evidence>
<dbReference type="SMART" id="SM00448">
    <property type="entry name" value="REC"/>
    <property type="match status" value="1"/>
</dbReference>
<comment type="caution">
    <text evidence="4">The sequence shown here is derived from an EMBL/GenBank/DDBJ whole genome shotgun (WGS) entry which is preliminary data.</text>
</comment>
<evidence type="ECO:0000313" key="5">
    <source>
        <dbReference type="Proteomes" id="UP000271925"/>
    </source>
</evidence>
<dbReference type="Gene3D" id="3.40.50.2300">
    <property type="match status" value="1"/>
</dbReference>